<evidence type="ECO:0000256" key="5">
    <source>
        <dbReference type="ARBA" id="ARBA00022989"/>
    </source>
</evidence>
<dbReference type="Pfam" id="PF03773">
    <property type="entry name" value="ArsP_1"/>
    <property type="match status" value="1"/>
</dbReference>
<name>A6UNY6_METVS</name>
<evidence type="ECO:0000256" key="2">
    <source>
        <dbReference type="ARBA" id="ARBA00006386"/>
    </source>
</evidence>
<evidence type="ECO:0000256" key="4">
    <source>
        <dbReference type="ARBA" id="ARBA00022692"/>
    </source>
</evidence>
<comment type="similarity">
    <text evidence="2">Belongs to the UPF0718 family.</text>
</comment>
<accession>A6UNY6</accession>
<keyword evidence="5 7" id="KW-1133">Transmembrane helix</keyword>
<comment type="subcellular location">
    <subcellularLocation>
        <location evidence="1">Cell membrane</location>
        <topology evidence="1">Multi-pass membrane protein</topology>
    </subcellularLocation>
</comment>
<dbReference type="PANTHER" id="PTHR34184">
    <property type="entry name" value="UPF0718 PROTEIN YCGR"/>
    <property type="match status" value="1"/>
</dbReference>
<evidence type="ECO:0000256" key="6">
    <source>
        <dbReference type="ARBA" id="ARBA00023136"/>
    </source>
</evidence>
<dbReference type="Proteomes" id="UP000001107">
    <property type="component" value="Chromosome"/>
</dbReference>
<organism evidence="8 9">
    <name type="scientific">Methanococcus vannielii (strain ATCC 35089 / DSM 1224 / JCM 13029 / OCM 148 / SB)</name>
    <dbReference type="NCBI Taxonomy" id="406327"/>
    <lineage>
        <taxon>Archaea</taxon>
        <taxon>Methanobacteriati</taxon>
        <taxon>Methanobacteriota</taxon>
        <taxon>Methanomada group</taxon>
        <taxon>Methanococci</taxon>
        <taxon>Methanococcales</taxon>
        <taxon>Methanococcaceae</taxon>
        <taxon>Methanococcus</taxon>
    </lineage>
</organism>
<feature type="transmembrane region" description="Helical" evidence="7">
    <location>
        <begin position="267"/>
        <end position="285"/>
    </location>
</feature>
<evidence type="ECO:0000313" key="8">
    <source>
        <dbReference type="EMBL" id="ABR54208.1"/>
    </source>
</evidence>
<dbReference type="AlphaFoldDB" id="A6UNY6"/>
<feature type="transmembrane region" description="Helical" evidence="7">
    <location>
        <begin position="91"/>
        <end position="111"/>
    </location>
</feature>
<keyword evidence="6 7" id="KW-0472">Membrane</keyword>
<dbReference type="GeneID" id="5325771"/>
<dbReference type="PANTHER" id="PTHR34184:SF4">
    <property type="entry name" value="UPF0718 PROTEIN YCGR"/>
    <property type="match status" value="1"/>
</dbReference>
<sequence length="286" mass="31782">MIPINSIVISLERSFNFFISSFPYIILGFLISAYIKIKLKGKLRQKFMHVLDSSKKSIIIASIIGAVLPLCSASGVPIANVMNKKGANFGITMSFIVSASSITPLGLMLIFSILGSKLAVLQIIMSIILSCIVGIIFYNEKMPLYTFEEFDIKKEENYLSILYNQSKNLMPPIIFGFLLSGFLMEFIPKDIILYALSNSLMMYFYVSFARIFIFLCPHALIPLINSVSVNGVSNGLIISFLISAPTLGLPMIFALNKSYGKYITIKYILSVIISSAFLGIIYDSLF</sequence>
<keyword evidence="9" id="KW-1185">Reference proteome</keyword>
<reference evidence="8" key="1">
    <citation type="submission" date="2007-06" db="EMBL/GenBank/DDBJ databases">
        <title>Complete sequence of Methanococcus vannielii SB.</title>
        <authorList>
            <consortium name="US DOE Joint Genome Institute"/>
            <person name="Copeland A."/>
            <person name="Lucas S."/>
            <person name="Lapidus A."/>
            <person name="Barry K."/>
            <person name="Glavina del Rio T."/>
            <person name="Dalin E."/>
            <person name="Tice H."/>
            <person name="Pitluck S."/>
            <person name="Chain P."/>
            <person name="Malfatti S."/>
            <person name="Shin M."/>
            <person name="Vergez L."/>
            <person name="Schmutz J."/>
            <person name="Larimer F."/>
            <person name="Land M."/>
            <person name="Hauser L."/>
            <person name="Kyrpides N."/>
            <person name="Anderson I."/>
            <person name="Sieprawska-Lupa M."/>
            <person name="Whitman W.B."/>
            <person name="Richardson P."/>
        </authorList>
    </citation>
    <scope>NUCLEOTIDE SEQUENCE [LARGE SCALE GENOMIC DNA]</scope>
    <source>
        <strain evidence="8">SB</strain>
    </source>
</reference>
<feature type="transmembrane region" description="Helical" evidence="7">
    <location>
        <begin position="118"/>
        <end position="138"/>
    </location>
</feature>
<dbReference type="InterPro" id="IPR005524">
    <property type="entry name" value="DUF318"/>
</dbReference>
<dbReference type="HOGENOM" id="CLU_975256_0_0_2"/>
<dbReference type="OrthoDB" id="62182at2157"/>
<keyword evidence="3" id="KW-1003">Cell membrane</keyword>
<dbReference type="RefSeq" id="WP_011972111.1">
    <property type="nucleotide sequence ID" value="NC_009634.1"/>
</dbReference>
<protein>
    <submittedName>
        <fullName evidence="8">Permease</fullName>
    </submittedName>
</protein>
<gene>
    <name evidence="8" type="ordered locus">Mevan_0299</name>
</gene>
<keyword evidence="4 7" id="KW-0812">Transmembrane</keyword>
<feature type="transmembrane region" description="Helical" evidence="7">
    <location>
        <begin position="169"/>
        <end position="188"/>
    </location>
</feature>
<dbReference type="InterPro" id="IPR052923">
    <property type="entry name" value="UPF0718"/>
</dbReference>
<feature type="transmembrane region" description="Helical" evidence="7">
    <location>
        <begin position="200"/>
        <end position="224"/>
    </location>
</feature>
<dbReference type="GO" id="GO:0005886">
    <property type="term" value="C:plasma membrane"/>
    <property type="evidence" value="ECO:0007669"/>
    <property type="project" value="UniProtKB-SubCell"/>
</dbReference>
<dbReference type="KEGG" id="mvn:Mevan_0299"/>
<evidence type="ECO:0000256" key="7">
    <source>
        <dbReference type="SAM" id="Phobius"/>
    </source>
</evidence>
<evidence type="ECO:0000313" key="9">
    <source>
        <dbReference type="Proteomes" id="UP000001107"/>
    </source>
</evidence>
<dbReference type="EMBL" id="CP000742">
    <property type="protein sequence ID" value="ABR54208.1"/>
    <property type="molecule type" value="Genomic_DNA"/>
</dbReference>
<evidence type="ECO:0000256" key="3">
    <source>
        <dbReference type="ARBA" id="ARBA00022475"/>
    </source>
</evidence>
<evidence type="ECO:0000256" key="1">
    <source>
        <dbReference type="ARBA" id="ARBA00004651"/>
    </source>
</evidence>
<dbReference type="eggNOG" id="arCOG02712">
    <property type="taxonomic scope" value="Archaea"/>
</dbReference>
<dbReference type="STRING" id="406327.Mevan_0299"/>
<feature type="transmembrane region" description="Helical" evidence="7">
    <location>
        <begin position="15"/>
        <end position="37"/>
    </location>
</feature>
<feature type="transmembrane region" description="Helical" evidence="7">
    <location>
        <begin position="236"/>
        <end position="255"/>
    </location>
</feature>
<feature type="transmembrane region" description="Helical" evidence="7">
    <location>
        <begin position="58"/>
        <end position="79"/>
    </location>
</feature>
<proteinExistence type="inferred from homology"/>